<feature type="compositionally biased region" description="Polar residues" evidence="2">
    <location>
        <begin position="54"/>
        <end position="68"/>
    </location>
</feature>
<feature type="region of interest" description="Disordered" evidence="2">
    <location>
        <begin position="1070"/>
        <end position="1116"/>
    </location>
</feature>
<feature type="region of interest" description="Disordered" evidence="2">
    <location>
        <begin position="998"/>
        <end position="1017"/>
    </location>
</feature>
<dbReference type="OMA" id="VELCHAQ"/>
<dbReference type="EMBL" id="CAEQ01002116">
    <property type="protein sequence ID" value="CCD15957.1"/>
    <property type="molecule type" value="Genomic_DNA"/>
</dbReference>
<feature type="compositionally biased region" description="Polar residues" evidence="2">
    <location>
        <begin position="998"/>
        <end position="1010"/>
    </location>
</feature>
<feature type="compositionally biased region" description="Polar residues" evidence="2">
    <location>
        <begin position="1081"/>
        <end position="1091"/>
    </location>
</feature>
<dbReference type="Proteomes" id="UP000000702">
    <property type="component" value="Unassembled WGS sequence"/>
</dbReference>
<feature type="coiled-coil region" evidence="1">
    <location>
        <begin position="830"/>
        <end position="871"/>
    </location>
</feature>
<feature type="region of interest" description="Disordered" evidence="2">
    <location>
        <begin position="131"/>
        <end position="175"/>
    </location>
</feature>
<feature type="coiled-coil region" evidence="1">
    <location>
        <begin position="581"/>
        <end position="792"/>
    </location>
</feature>
<dbReference type="VEuPathDB" id="TriTrypDB:TcIL3000_0_09430"/>
<feature type="coiled-coil region" evidence="1">
    <location>
        <begin position="297"/>
        <end position="324"/>
    </location>
</feature>
<dbReference type="PANTHER" id="PTHR47270:SF3">
    <property type="entry name" value="HYPOTETICAL PROTEIN"/>
    <property type="match status" value="1"/>
</dbReference>
<keyword evidence="1" id="KW-0175">Coiled coil</keyword>
<comment type="caution">
    <text evidence="3">The sequence shown here is derived from an EMBL/GenBank/DDBJ whole genome shotgun (WGS) entry which is preliminary data.</text>
</comment>
<evidence type="ECO:0000313" key="4">
    <source>
        <dbReference type="Proteomes" id="UP000000702"/>
    </source>
</evidence>
<dbReference type="AlphaFoldDB" id="F9WF89"/>
<dbReference type="PANTHER" id="PTHR47270">
    <property type="entry name" value="PROTEIN MLP1-LIKE"/>
    <property type="match status" value="1"/>
</dbReference>
<evidence type="ECO:0000256" key="1">
    <source>
        <dbReference type="SAM" id="Coils"/>
    </source>
</evidence>
<evidence type="ECO:0000256" key="2">
    <source>
        <dbReference type="SAM" id="MobiDB-lite"/>
    </source>
</evidence>
<feature type="compositionally biased region" description="Polar residues" evidence="2">
    <location>
        <begin position="81"/>
        <end position="94"/>
    </location>
</feature>
<feature type="region of interest" description="Disordered" evidence="2">
    <location>
        <begin position="43"/>
        <end position="103"/>
    </location>
</feature>
<gene>
    <name evidence="3" type="ORF">TCIL3000_0_09430</name>
</gene>
<name>F9WF89_TRYCI</name>
<feature type="compositionally biased region" description="Basic and acidic residues" evidence="2">
    <location>
        <begin position="139"/>
        <end position="151"/>
    </location>
</feature>
<feature type="coiled-coil region" evidence="1">
    <location>
        <begin position="227"/>
        <end position="271"/>
    </location>
</feature>
<reference evidence="4" key="1">
    <citation type="submission" date="2011-07" db="EMBL/GenBank/DDBJ databases">
        <title>Divergent evolution of antigenic variation in African trypanosomes.</title>
        <authorList>
            <person name="Jackson A.P."/>
            <person name="Berry A."/>
            <person name="Allison H.C."/>
            <person name="Burton P."/>
            <person name="Anderson J."/>
            <person name="Aslett M."/>
            <person name="Brown R."/>
            <person name="Corton N."/>
            <person name="Harris D."/>
            <person name="Hauser H."/>
            <person name="Gamble J."/>
            <person name="Gilderthorp R."/>
            <person name="McQuillan J."/>
            <person name="Quail M.A."/>
            <person name="Sanders M."/>
            <person name="Van Tonder A."/>
            <person name="Ginger M.L."/>
            <person name="Donelson J.E."/>
            <person name="Field M.C."/>
            <person name="Barry J.D."/>
            <person name="Berriman M."/>
            <person name="Hertz-Fowler C."/>
        </authorList>
    </citation>
    <scope>NUCLEOTIDE SEQUENCE [LARGE SCALE GENOMIC DNA]</scope>
    <source>
        <strain evidence="4">IL3000</strain>
    </source>
</reference>
<evidence type="ECO:0000313" key="3">
    <source>
        <dbReference type="EMBL" id="CCD15957.1"/>
    </source>
</evidence>
<feature type="region of interest" description="Disordered" evidence="2">
    <location>
        <begin position="542"/>
        <end position="563"/>
    </location>
</feature>
<proteinExistence type="predicted"/>
<protein>
    <submittedName>
        <fullName evidence="3">WGS project CAEQ00000000 data, annotated contig 361</fullName>
    </submittedName>
</protein>
<keyword evidence="4" id="KW-1185">Reference proteome</keyword>
<reference evidence="3 4" key="2">
    <citation type="journal article" date="2012" name="Proc. Natl. Acad. Sci. U.S.A.">
        <title>Antigenic diversity is generated by distinct evolutionary mechanisms in African trypanosome species.</title>
        <authorList>
            <person name="Jackson A.P."/>
            <person name="Berry A."/>
            <person name="Aslett M."/>
            <person name="Allison H.C."/>
            <person name="Burton P."/>
            <person name="Vavrova-Anderson J."/>
            <person name="Brown R."/>
            <person name="Browne H."/>
            <person name="Corton N."/>
            <person name="Hauser H."/>
            <person name="Gamble J."/>
            <person name="Gilderthorp R."/>
            <person name="Marcello L."/>
            <person name="McQuillan J."/>
            <person name="Otto T.D."/>
            <person name="Quail M.A."/>
            <person name="Sanders M.J."/>
            <person name="van Tonder A."/>
            <person name="Ginger M.L."/>
            <person name="Field M.C."/>
            <person name="Barry J.D."/>
            <person name="Hertz-Fowler C."/>
            <person name="Berriman M."/>
        </authorList>
    </citation>
    <scope>NUCLEOTIDE SEQUENCE [LARGE SCALE GENOMIC DNA]</scope>
    <source>
        <strain evidence="3 4">IL3000</strain>
    </source>
</reference>
<sequence length="1116" mass="123510">MDMEGFKTPPRCSTIGCSNGEGEGKCNKRVFRSALEVLAETASPELVRQGHPTLPNTAAPSKFTVTNTAAPPGPARPVRPTSGSLSTEANQSHWTPAMSGGVDAEEPSTLLFLSPSAMASGNERDVRRALFRKKKRNKKEPECSGDEKISDVPRAPRRSPGLNASDHSEFENDDEKCSGAAAASTLCGVDVTNANKNFFTKGEVQLRVAEALRSYERTRDAEEEAVLLEVSAEINALNQRYEKLLESKTAVVEERDALKRMLEQRAEINRAEKSAANHPGPSAGYDINERMKLEGIINHLKGENIQLVEQLEACEREKSEWRRRCLERESATNPMHKTSRPDGGVPCLMQSKTHCSKRATEQRATCTREECSYLESRVQSLEETVKKQSDDIRRKMHRIHMLEGEHATLGRNIKMLQRSLTESTRGYDVVRCGLEGCIQVCCGKSCGAKFEVLPGAAAEREGCLPAEKPATGPSTNGLGDELGLLFVDDKRCATMERSDKHCTTETGVKGMTAGFAARGEFFEQPPEAGTGWAGVEATGNLLGSQEQEQRKRSRGTVNEVSGPSMSGESILCMCKRLHQRQQGCERLVESLQKLLVQMQQEKRRQIRRFEARLAENAEADIFRYREACAASKAEVEVAMQEKQQLAAECEMHKSEAARLTRELEELRGIRHNEQTHKKCLIGNFESLQWEYTILQRQLQESQRECVELRSSKEVANAELGELQVQLTASIEKQRQQREEGERESKKLAMKVSSYGKKLKVAEEDCQKLRDENDTMTNRISTMEQQLRSLRAQQQRVSDGSQSKQILRLSMLVEELCESLRSDAALHAKRHAETEATITSLSNQNNALREDISRLRNSLVEARNEVEQQSRSERYILQTIISIQQGIEQCVQYDGYQSVSGVASNDQGSIPSVCDAKNGDTSRESGGAVDIDKLRHKIVVMWQRAAMELARLREIVSKGQHLEGTFMLSPATSPSHATEMDKFRLAEQLAYGTVDPSVTRRQLSSNSNSREMSAGVRQAAMSPYTPNRLSVHEGSPSPGLAAVSASNAAKLRLQGFDMFACSDCPKANLELKKNSPDGLSASPPSTGGVSRSKSAEVVLDGNISPAPQRLPARPLVS</sequence>
<organism evidence="3 4">
    <name type="scientific">Trypanosoma congolense (strain IL3000)</name>
    <dbReference type="NCBI Taxonomy" id="1068625"/>
    <lineage>
        <taxon>Eukaryota</taxon>
        <taxon>Discoba</taxon>
        <taxon>Euglenozoa</taxon>
        <taxon>Kinetoplastea</taxon>
        <taxon>Metakinetoplastina</taxon>
        <taxon>Trypanosomatida</taxon>
        <taxon>Trypanosomatidae</taxon>
        <taxon>Trypanosoma</taxon>
        <taxon>Nannomonas</taxon>
    </lineage>
</organism>
<accession>F9WF89</accession>